<feature type="transmembrane region" description="Helical" evidence="1">
    <location>
        <begin position="127"/>
        <end position="147"/>
    </location>
</feature>
<sequence>MLLIPFSQVAAGALQAFALERKIFTASIATVLLQIVSIPLIIGLELPLAWTLLSLGLVQSAIAICVYLYRLRLVRQTLDTSVLGALLPKRVKDRWHGFADRALAGADGLVFMGFFAFLTFVARTHSIEAGAIIALVVSIMRLFVIPMKQFGNIGGRMLLTAGVNKYSLRSLRKASLTFTTPLALVVLVLAIFLVPYPSVMLIAPMLMVQMFTEPWSGIDFSLAKVLYSPRAVAKVLFTVYGSIGAPIALMLAITGWGGAVEVWSVAFVCRLLFLGGVQKSLKRLHEDEPSWVSFRSTD</sequence>
<keyword evidence="1" id="KW-1133">Transmembrane helix</keyword>
<name>A0A150HCB4_9MICO</name>
<comment type="caution">
    <text evidence="2">The sequence shown here is derived from an EMBL/GenBank/DDBJ whole genome shotgun (WGS) entry which is preliminary data.</text>
</comment>
<evidence type="ECO:0000256" key="1">
    <source>
        <dbReference type="SAM" id="Phobius"/>
    </source>
</evidence>
<accession>A0A150HCB4</accession>
<feature type="transmembrane region" description="Helical" evidence="1">
    <location>
        <begin position="23"/>
        <end position="42"/>
    </location>
</feature>
<feature type="transmembrane region" description="Helical" evidence="1">
    <location>
        <begin position="102"/>
        <end position="121"/>
    </location>
</feature>
<dbReference type="AlphaFoldDB" id="A0A150HCB4"/>
<dbReference type="Proteomes" id="UP000243589">
    <property type="component" value="Unassembled WGS sequence"/>
</dbReference>
<feature type="transmembrane region" description="Helical" evidence="1">
    <location>
        <begin position="235"/>
        <end position="256"/>
    </location>
</feature>
<feature type="transmembrane region" description="Helical" evidence="1">
    <location>
        <begin position="48"/>
        <end position="69"/>
    </location>
</feature>
<dbReference type="PATRIC" id="fig|479117.4.peg.2"/>
<evidence type="ECO:0000313" key="3">
    <source>
        <dbReference type="Proteomes" id="UP000243589"/>
    </source>
</evidence>
<keyword evidence="1" id="KW-0812">Transmembrane</keyword>
<feature type="transmembrane region" description="Helical" evidence="1">
    <location>
        <begin position="174"/>
        <end position="194"/>
    </location>
</feature>
<reference evidence="2 3" key="1">
    <citation type="submission" date="2016-01" db="EMBL/GenBank/DDBJ databases">
        <title>Use of Whole Genome Sequencing to ascertain that Brevibacterium massiliense (Roux, Raoult 2009) is a later heterotypic synonym of Brevibacterium ravenspurgense (Mages 2008).</title>
        <authorList>
            <person name="Bernier A.-M."/>
            <person name="Burdz T."/>
            <person name="Huynh C."/>
            <person name="Pachecho A.L."/>
            <person name="Wiebe D."/>
            <person name="Bonner C."/>
            <person name="Bernard K."/>
        </authorList>
    </citation>
    <scope>NUCLEOTIDE SEQUENCE [LARGE SCALE GENOMIC DNA]</scope>
    <source>
        <strain evidence="2 3">CCUG56047</strain>
    </source>
</reference>
<keyword evidence="3" id="KW-1185">Reference proteome</keyword>
<keyword evidence="1" id="KW-0472">Membrane</keyword>
<evidence type="ECO:0000313" key="2">
    <source>
        <dbReference type="EMBL" id="KXZ59787.1"/>
    </source>
</evidence>
<organism evidence="2 3">
    <name type="scientific">Brevibacterium ravenspurgense</name>
    <dbReference type="NCBI Taxonomy" id="479117"/>
    <lineage>
        <taxon>Bacteria</taxon>
        <taxon>Bacillati</taxon>
        <taxon>Actinomycetota</taxon>
        <taxon>Actinomycetes</taxon>
        <taxon>Micrococcales</taxon>
        <taxon>Brevibacteriaceae</taxon>
        <taxon>Brevibacterium</taxon>
    </lineage>
</organism>
<dbReference type="EMBL" id="LQQC01000001">
    <property type="protein sequence ID" value="KXZ59787.1"/>
    <property type="molecule type" value="Genomic_DNA"/>
</dbReference>
<protein>
    <submittedName>
        <fullName evidence="2">Uncharacterized protein</fullName>
    </submittedName>
</protein>
<proteinExistence type="predicted"/>
<gene>
    <name evidence="2" type="ORF">Bravens_00001</name>
</gene>